<sequence>MITVNGENRTLENPVSVTEYLKACNYIPVQVVVELNEEIIKRENYDTTVLKDGDVVEILHFMGGGSF</sequence>
<dbReference type="InterPro" id="IPR016155">
    <property type="entry name" value="Mopterin_synth/thiamin_S_b"/>
</dbReference>
<dbReference type="PANTHER" id="PTHR34472:SF1">
    <property type="entry name" value="SULFUR CARRIER PROTEIN THIS"/>
    <property type="match status" value="1"/>
</dbReference>
<dbReference type="Proteomes" id="UP000285642">
    <property type="component" value="Unassembled WGS sequence"/>
</dbReference>
<gene>
    <name evidence="1" type="primary">thiS</name>
    <name evidence="11" type="ORF">DW054_09400</name>
    <name evidence="10" type="ORF">DW658_04120</name>
    <name evidence="9" type="ORF">DW860_10495</name>
    <name evidence="8" type="ORF">DW885_06750</name>
    <name evidence="7" type="ORF">DW924_00105</name>
    <name evidence="6" type="ORF">DW957_13170</name>
    <name evidence="5" type="ORF">DWV67_04950</name>
    <name evidence="4" type="ORF">DWX78_10900</name>
    <name evidence="3" type="ORF">DWY33_12945</name>
    <name evidence="13" type="ORF">DWZ24_06650</name>
    <name evidence="12" type="ORF">DWZ98_15265</name>
    <name evidence="2" type="ORF">DXB12_05035</name>
    <name evidence="1" type="ORF">DXD84_00195</name>
</gene>
<dbReference type="EMBL" id="QSHK01000007">
    <property type="protein sequence ID" value="RHC06037.1"/>
    <property type="molecule type" value="Genomic_DNA"/>
</dbReference>
<protein>
    <submittedName>
        <fullName evidence="1">Sulfur carrier protein ThiS</fullName>
    </submittedName>
</protein>
<evidence type="ECO:0000313" key="25">
    <source>
        <dbReference type="Proteomes" id="UP000285666"/>
    </source>
</evidence>
<evidence type="ECO:0000313" key="21">
    <source>
        <dbReference type="Proteomes" id="UP000284883"/>
    </source>
</evidence>
<evidence type="ECO:0000313" key="12">
    <source>
        <dbReference type="EMBL" id="RHL84546.1"/>
    </source>
</evidence>
<evidence type="ECO:0000313" key="1">
    <source>
        <dbReference type="EMBL" id="RGI86626.1"/>
    </source>
</evidence>
<evidence type="ECO:0000313" key="13">
    <source>
        <dbReference type="EMBL" id="RHN16760.1"/>
    </source>
</evidence>
<dbReference type="InterPro" id="IPR012675">
    <property type="entry name" value="Beta-grasp_dom_sf"/>
</dbReference>
<dbReference type="AlphaFoldDB" id="A0A3E4FAI7"/>
<dbReference type="Proteomes" id="UP000283652">
    <property type="component" value="Unassembled WGS sequence"/>
</dbReference>
<evidence type="ECO:0000313" key="4">
    <source>
        <dbReference type="EMBL" id="RGS69388.1"/>
    </source>
</evidence>
<dbReference type="EMBL" id="QRVU01000055">
    <property type="protein sequence ID" value="RGS69388.1"/>
    <property type="molecule type" value="Genomic_DNA"/>
</dbReference>
<dbReference type="Gene3D" id="3.10.20.30">
    <property type="match status" value="1"/>
</dbReference>
<dbReference type="EMBL" id="QRUK01000030">
    <property type="protein sequence ID" value="RGR56217.1"/>
    <property type="molecule type" value="Genomic_DNA"/>
</dbReference>
<dbReference type="InterPro" id="IPR003749">
    <property type="entry name" value="ThiS/MoaD-like"/>
</dbReference>
<evidence type="ECO:0000313" key="6">
    <source>
        <dbReference type="EMBL" id="RGZ97881.1"/>
    </source>
</evidence>
<dbReference type="EMBL" id="QSVQ01000004">
    <property type="protein sequence ID" value="RGO52685.1"/>
    <property type="molecule type" value="Genomic_DNA"/>
</dbReference>
<evidence type="ECO:0000313" key="16">
    <source>
        <dbReference type="Proteomes" id="UP000266376"/>
    </source>
</evidence>
<dbReference type="NCBIfam" id="TIGR01683">
    <property type="entry name" value="thiS"/>
    <property type="match status" value="1"/>
</dbReference>
<dbReference type="Proteomes" id="UP000285981">
    <property type="component" value="Unassembled WGS sequence"/>
</dbReference>
<evidence type="ECO:0000313" key="2">
    <source>
        <dbReference type="EMBL" id="RGO52685.1"/>
    </source>
</evidence>
<evidence type="ECO:0000313" key="7">
    <source>
        <dbReference type="EMBL" id="RHA72491.1"/>
    </source>
</evidence>
<dbReference type="Proteomes" id="UP000284742">
    <property type="component" value="Unassembled WGS sequence"/>
</dbReference>
<dbReference type="SUPFAM" id="SSF54285">
    <property type="entry name" value="MoaD/ThiS"/>
    <property type="match status" value="1"/>
</dbReference>
<comment type="caution">
    <text evidence="1">The sequence shown here is derived from an EMBL/GenBank/DDBJ whole genome shotgun (WGS) entry which is preliminary data.</text>
</comment>
<dbReference type="Proteomes" id="UP000266376">
    <property type="component" value="Unassembled WGS sequence"/>
</dbReference>
<evidence type="ECO:0000313" key="24">
    <source>
        <dbReference type="Proteomes" id="UP000285652"/>
    </source>
</evidence>
<accession>A0A3E4FAI7</accession>
<evidence type="ECO:0000313" key="11">
    <source>
        <dbReference type="EMBL" id="RHK62832.1"/>
    </source>
</evidence>
<evidence type="ECO:0000313" key="3">
    <source>
        <dbReference type="EMBL" id="RGR56217.1"/>
    </source>
</evidence>
<evidence type="ECO:0000313" key="26">
    <source>
        <dbReference type="Proteomes" id="UP000285981"/>
    </source>
</evidence>
<dbReference type="EMBL" id="QRPD01000018">
    <property type="protein sequence ID" value="RHL84546.1"/>
    <property type="molecule type" value="Genomic_DNA"/>
</dbReference>
<dbReference type="EMBL" id="QSEW01000019">
    <property type="protein sequence ID" value="RGZ97881.1"/>
    <property type="molecule type" value="Genomic_DNA"/>
</dbReference>
<evidence type="ECO:0000313" key="18">
    <source>
        <dbReference type="Proteomes" id="UP000283652"/>
    </source>
</evidence>
<dbReference type="Proteomes" id="UP000285652">
    <property type="component" value="Unassembled WGS sequence"/>
</dbReference>
<dbReference type="EMBL" id="QRQQ01000004">
    <property type="protein sequence ID" value="RHN16760.1"/>
    <property type="molecule type" value="Genomic_DNA"/>
</dbReference>
<dbReference type="EMBL" id="QSGQ01000003">
    <property type="protein sequence ID" value="RHB40755.1"/>
    <property type="molecule type" value="Genomic_DNA"/>
</dbReference>
<evidence type="ECO:0000313" key="10">
    <source>
        <dbReference type="EMBL" id="RHF79983.1"/>
    </source>
</evidence>
<keyword evidence="15" id="KW-1185">Reference proteome</keyword>
<evidence type="ECO:0000313" key="14">
    <source>
        <dbReference type="Proteomes" id="UP000260664"/>
    </source>
</evidence>
<dbReference type="RefSeq" id="WP_117493991.1">
    <property type="nucleotide sequence ID" value="NZ_JAAIOE010000013.1"/>
</dbReference>
<dbReference type="EMBL" id="QRNS01000013">
    <property type="protein sequence ID" value="RHK62832.1"/>
    <property type="molecule type" value="Genomic_DNA"/>
</dbReference>
<dbReference type="Proteomes" id="UP000260664">
    <property type="component" value="Unassembled WGS sequence"/>
</dbReference>
<evidence type="ECO:0000313" key="5">
    <source>
        <dbReference type="EMBL" id="RGW54490.1"/>
    </source>
</evidence>
<dbReference type="PANTHER" id="PTHR34472">
    <property type="entry name" value="SULFUR CARRIER PROTEIN THIS"/>
    <property type="match status" value="1"/>
</dbReference>
<dbReference type="Pfam" id="PF02597">
    <property type="entry name" value="ThiS"/>
    <property type="match status" value="1"/>
</dbReference>
<dbReference type="EMBL" id="QSOI01000001">
    <property type="protein sequence ID" value="RGI86626.1"/>
    <property type="molecule type" value="Genomic_DNA"/>
</dbReference>
<proteinExistence type="predicted"/>
<dbReference type="InterPro" id="IPR010035">
    <property type="entry name" value="Thi_S"/>
</dbReference>
<dbReference type="Proteomes" id="UP000285666">
    <property type="component" value="Unassembled WGS sequence"/>
</dbReference>
<reference evidence="14 15" key="1">
    <citation type="submission" date="2018-08" db="EMBL/GenBank/DDBJ databases">
        <title>A genome reference for cultivated species of the human gut microbiota.</title>
        <authorList>
            <person name="Zou Y."/>
            <person name="Xue W."/>
            <person name="Luo G."/>
        </authorList>
    </citation>
    <scope>NUCLEOTIDE SEQUENCE [LARGE SCALE GENOMIC DNA]</scope>
    <source>
        <strain evidence="5 16">AF12-11</strain>
        <strain evidence="4 26">AF21-25</strain>
        <strain evidence="3 18">AF25-11</strain>
        <strain evidence="13 24">AF31-13BH</strain>
        <strain evidence="12 17">AF36-1BH</strain>
        <strain evidence="11 19">AF42-21</strain>
        <strain evidence="10 25">AM23-7AC</strain>
        <strain evidence="9 20">AM37-5</strain>
        <strain evidence="8 21">AM40-15AC</strain>
        <strain evidence="7 23">AM42-8</strain>
        <strain evidence="6 22">AM46-16</strain>
        <strain evidence="2 15">OM02-12</strain>
        <strain evidence="1 14">TM09-19AC</strain>
    </source>
</reference>
<evidence type="ECO:0000313" key="22">
    <source>
        <dbReference type="Proteomes" id="UP000284962"/>
    </source>
</evidence>
<evidence type="ECO:0000313" key="17">
    <source>
        <dbReference type="Proteomes" id="UP000283325"/>
    </source>
</evidence>
<dbReference type="Proteomes" id="UP000284152">
    <property type="component" value="Unassembled WGS sequence"/>
</dbReference>
<evidence type="ECO:0000313" key="15">
    <source>
        <dbReference type="Proteomes" id="UP000261055"/>
    </source>
</evidence>
<evidence type="ECO:0000313" key="9">
    <source>
        <dbReference type="EMBL" id="RHC06037.1"/>
    </source>
</evidence>
<dbReference type="Proteomes" id="UP000283325">
    <property type="component" value="Unassembled WGS sequence"/>
</dbReference>
<evidence type="ECO:0000313" key="23">
    <source>
        <dbReference type="Proteomes" id="UP000285642"/>
    </source>
</evidence>
<dbReference type="Proteomes" id="UP000261055">
    <property type="component" value="Unassembled WGS sequence"/>
</dbReference>
<name>A0A3E4FAI7_9FIRM</name>
<evidence type="ECO:0000313" key="8">
    <source>
        <dbReference type="EMBL" id="RHB40755.1"/>
    </source>
</evidence>
<evidence type="ECO:0000313" key="19">
    <source>
        <dbReference type="Proteomes" id="UP000284152"/>
    </source>
</evidence>
<dbReference type="EMBL" id="QRHN01000003">
    <property type="protein sequence ID" value="RHF79983.1"/>
    <property type="molecule type" value="Genomic_DNA"/>
</dbReference>
<organism evidence="1 14">
    <name type="scientific">Dorea formicigenerans</name>
    <dbReference type="NCBI Taxonomy" id="39486"/>
    <lineage>
        <taxon>Bacteria</taxon>
        <taxon>Bacillati</taxon>
        <taxon>Bacillota</taxon>
        <taxon>Clostridia</taxon>
        <taxon>Lachnospirales</taxon>
        <taxon>Lachnospiraceae</taxon>
        <taxon>Dorea</taxon>
    </lineage>
</organism>
<evidence type="ECO:0000313" key="20">
    <source>
        <dbReference type="Proteomes" id="UP000284742"/>
    </source>
</evidence>
<dbReference type="Proteomes" id="UP000284883">
    <property type="component" value="Unassembled WGS sequence"/>
</dbReference>
<dbReference type="EMBL" id="QSAJ01000008">
    <property type="protein sequence ID" value="RGW54490.1"/>
    <property type="molecule type" value="Genomic_DNA"/>
</dbReference>
<dbReference type="EMBL" id="QSFS01000001">
    <property type="protein sequence ID" value="RHA72491.1"/>
    <property type="molecule type" value="Genomic_DNA"/>
</dbReference>
<dbReference type="CDD" id="cd00565">
    <property type="entry name" value="Ubl_ThiS"/>
    <property type="match status" value="1"/>
</dbReference>
<dbReference type="Proteomes" id="UP000284962">
    <property type="component" value="Unassembled WGS sequence"/>
</dbReference>